<dbReference type="InterPro" id="IPR051157">
    <property type="entry name" value="PDH/Transketolase"/>
</dbReference>
<protein>
    <submittedName>
        <fullName evidence="2">Transketolase</fullName>
    </submittedName>
</protein>
<dbReference type="SUPFAM" id="SSF52922">
    <property type="entry name" value="TK C-terminal domain-like"/>
    <property type="match status" value="1"/>
</dbReference>
<accession>A0A1H1YQY6</accession>
<dbReference type="OrthoDB" id="8732661at2"/>
<dbReference type="InterPro" id="IPR029061">
    <property type="entry name" value="THDP-binding"/>
</dbReference>
<dbReference type="SMART" id="SM00861">
    <property type="entry name" value="Transket_pyr"/>
    <property type="match status" value="1"/>
</dbReference>
<reference evidence="2 3" key="1">
    <citation type="submission" date="2016-10" db="EMBL/GenBank/DDBJ databases">
        <authorList>
            <person name="de Groot N.N."/>
        </authorList>
    </citation>
    <scope>NUCLEOTIDE SEQUENCE [LARGE SCALE GENOMIC DNA]</scope>
    <source>
        <strain evidence="2 3">MP1X4</strain>
    </source>
</reference>
<dbReference type="InterPro" id="IPR009014">
    <property type="entry name" value="Transketo_C/PFOR_II"/>
</dbReference>
<evidence type="ECO:0000259" key="1">
    <source>
        <dbReference type="SMART" id="SM00861"/>
    </source>
</evidence>
<dbReference type="Pfam" id="PF02779">
    <property type="entry name" value="Transket_pyr"/>
    <property type="match status" value="1"/>
</dbReference>
<dbReference type="Pfam" id="PF02780">
    <property type="entry name" value="Transketolase_C"/>
    <property type="match status" value="1"/>
</dbReference>
<gene>
    <name evidence="2" type="ORF">SAMN05216490_2819</name>
</gene>
<dbReference type="AlphaFoldDB" id="A0A1H1YQY6"/>
<dbReference type="Proteomes" id="UP000199679">
    <property type="component" value="Chromosome I"/>
</dbReference>
<proteinExistence type="predicted"/>
<dbReference type="CDD" id="cd07033">
    <property type="entry name" value="TPP_PYR_DXS_TK_like"/>
    <property type="match status" value="1"/>
</dbReference>
<name>A0A1H1YQY6_MUCMA</name>
<dbReference type="PANTHER" id="PTHR43825">
    <property type="entry name" value="PYRUVATE DEHYDROGENASE E1 COMPONENT"/>
    <property type="match status" value="1"/>
</dbReference>
<dbReference type="PANTHER" id="PTHR43825:SF1">
    <property type="entry name" value="TRANSKETOLASE-LIKE PYRIMIDINE-BINDING DOMAIN-CONTAINING PROTEIN"/>
    <property type="match status" value="1"/>
</dbReference>
<dbReference type="STRING" id="652787.SAMN05216490_2819"/>
<feature type="domain" description="Transketolase-like pyrimidine-binding" evidence="1">
    <location>
        <begin position="1"/>
        <end position="157"/>
    </location>
</feature>
<sequence>MSYEELLTELSLADERFVVMTAENRALIRNLPQLLGKRFIDTGITEQTMIGAAAGLALRNRIPVVHALASFLSMRAFEFIRTDAGIPSLPVKLSAFIPGLLSDANGPTHQAIEDVSIMRGIPNMTVFAPADEDDMVKMMPEIWASPKPAYTRINTRKTSYVHAPFEPGKAEVIEQGTDVTILTYGLLFEQALIATEILKSEGLSVGLINMRSLKPVDEQAILKAVDQSELIVTLEDHFLTGGLYTIVAEVLLKHQKTAKVLPFALNEKWFKPALLPAVIEYEGFSGKQVAEVILGYQTNHIQPEILKPQFAE</sequence>
<dbReference type="InterPro" id="IPR005475">
    <property type="entry name" value="Transketolase-like_Pyr-bd"/>
</dbReference>
<organism evidence="2 3">
    <name type="scientific">Mucilaginibacter mallensis</name>
    <dbReference type="NCBI Taxonomy" id="652787"/>
    <lineage>
        <taxon>Bacteria</taxon>
        <taxon>Pseudomonadati</taxon>
        <taxon>Bacteroidota</taxon>
        <taxon>Sphingobacteriia</taxon>
        <taxon>Sphingobacteriales</taxon>
        <taxon>Sphingobacteriaceae</taxon>
        <taxon>Mucilaginibacter</taxon>
    </lineage>
</organism>
<dbReference type="Gene3D" id="3.40.50.920">
    <property type="match status" value="1"/>
</dbReference>
<dbReference type="InterPro" id="IPR033248">
    <property type="entry name" value="Transketolase_C"/>
</dbReference>
<keyword evidence="3" id="KW-1185">Reference proteome</keyword>
<dbReference type="SUPFAM" id="SSF52518">
    <property type="entry name" value="Thiamin diphosphate-binding fold (THDP-binding)"/>
    <property type="match status" value="1"/>
</dbReference>
<evidence type="ECO:0000313" key="3">
    <source>
        <dbReference type="Proteomes" id="UP000199679"/>
    </source>
</evidence>
<dbReference type="EMBL" id="LT629740">
    <property type="protein sequence ID" value="SDT23817.1"/>
    <property type="molecule type" value="Genomic_DNA"/>
</dbReference>
<dbReference type="Gene3D" id="3.40.50.970">
    <property type="match status" value="1"/>
</dbReference>
<dbReference type="RefSeq" id="WP_091373878.1">
    <property type="nucleotide sequence ID" value="NZ_LT629740.1"/>
</dbReference>
<evidence type="ECO:0000313" key="2">
    <source>
        <dbReference type="EMBL" id="SDT23817.1"/>
    </source>
</evidence>